<reference evidence="3" key="1">
    <citation type="journal article" date="2013" name="New Phytol.">
        <title>Comparative genomic and transcriptomic analyses reveal the hemibiotrophic stage shift of Colletotrichum fungi.</title>
        <authorList>
            <person name="Gan P."/>
            <person name="Ikeda K."/>
            <person name="Irieda H."/>
            <person name="Narusaka M."/>
            <person name="O'Connell R.J."/>
            <person name="Narusaka Y."/>
            <person name="Takano Y."/>
            <person name="Kubo Y."/>
            <person name="Shirasu K."/>
        </authorList>
    </citation>
    <scope>NUCLEOTIDE SEQUENCE [LARGE SCALE GENOMIC DNA]</scope>
    <source>
        <strain evidence="3">104-T / ATCC 96160 / CBS 514.97 / LARS 414 / MAFF 240422</strain>
    </source>
</reference>
<sequence length="82" mass="9213">MASWGNIYPMMPTPERYAPFRPNSPEEPQVPLSRPGIIPVKAFRRMPDSRRAKHQKGHRRISMVPVLPGGRRRGVGSCLHGG</sequence>
<evidence type="ECO:0000313" key="3">
    <source>
        <dbReference type="Proteomes" id="UP000014480"/>
    </source>
</evidence>
<protein>
    <submittedName>
        <fullName evidence="2">Uncharacterized protein</fullName>
    </submittedName>
</protein>
<dbReference type="AlphaFoldDB" id="A0A484G9J3"/>
<evidence type="ECO:0000313" key="2">
    <source>
        <dbReference type="EMBL" id="TDZ26871.1"/>
    </source>
</evidence>
<reference evidence="3" key="2">
    <citation type="journal article" date="2019" name="Mol. Plant Microbe Interact.">
        <title>Genome sequence resources for four phytopathogenic fungi from the Colletotrichum orbiculare species complex.</title>
        <authorList>
            <person name="Gan P."/>
            <person name="Tsushima A."/>
            <person name="Narusaka M."/>
            <person name="Narusaka Y."/>
            <person name="Takano Y."/>
            <person name="Kubo Y."/>
            <person name="Shirasu K."/>
        </authorList>
    </citation>
    <scope>GENOME REANNOTATION</scope>
    <source>
        <strain evidence="3">104-T / ATCC 96160 / CBS 514.97 / LARS 414 / MAFF 240422</strain>
    </source>
</reference>
<gene>
    <name evidence="2" type="ORF">Cob_v001200</name>
</gene>
<organism evidence="2 3">
    <name type="scientific">Colletotrichum orbiculare (strain 104-T / ATCC 96160 / CBS 514.97 / LARS 414 / MAFF 240422)</name>
    <name type="common">Cucumber anthracnose fungus</name>
    <name type="synonym">Colletotrichum lagenarium</name>
    <dbReference type="NCBI Taxonomy" id="1213857"/>
    <lineage>
        <taxon>Eukaryota</taxon>
        <taxon>Fungi</taxon>
        <taxon>Dikarya</taxon>
        <taxon>Ascomycota</taxon>
        <taxon>Pezizomycotina</taxon>
        <taxon>Sordariomycetes</taxon>
        <taxon>Hypocreomycetidae</taxon>
        <taxon>Glomerellales</taxon>
        <taxon>Glomerellaceae</taxon>
        <taxon>Colletotrichum</taxon>
        <taxon>Colletotrichum orbiculare species complex</taxon>
    </lineage>
</organism>
<accession>A0A484G9J3</accession>
<comment type="caution">
    <text evidence="2">The sequence shown here is derived from an EMBL/GenBank/DDBJ whole genome shotgun (WGS) entry which is preliminary data.</text>
</comment>
<feature type="region of interest" description="Disordered" evidence="1">
    <location>
        <begin position="48"/>
        <end position="82"/>
    </location>
</feature>
<evidence type="ECO:0000256" key="1">
    <source>
        <dbReference type="SAM" id="MobiDB-lite"/>
    </source>
</evidence>
<keyword evidence="3" id="KW-1185">Reference proteome</keyword>
<feature type="compositionally biased region" description="Basic residues" evidence="1">
    <location>
        <begin position="51"/>
        <end position="61"/>
    </location>
</feature>
<proteinExistence type="predicted"/>
<name>A0A484G9J3_COLOR</name>
<dbReference type="EMBL" id="AMCV02000001">
    <property type="protein sequence ID" value="TDZ26871.1"/>
    <property type="molecule type" value="Genomic_DNA"/>
</dbReference>
<dbReference type="Proteomes" id="UP000014480">
    <property type="component" value="Unassembled WGS sequence"/>
</dbReference>